<dbReference type="AlphaFoldDB" id="A0A0W0G966"/>
<comment type="caution">
    <text evidence="2">The sequence shown here is derived from an EMBL/GenBank/DDBJ whole genome shotgun (WGS) entry which is preliminary data.</text>
</comment>
<feature type="compositionally biased region" description="Acidic residues" evidence="1">
    <location>
        <begin position="75"/>
        <end position="84"/>
    </location>
</feature>
<feature type="region of interest" description="Disordered" evidence="1">
    <location>
        <begin position="57"/>
        <end position="86"/>
    </location>
</feature>
<evidence type="ECO:0000313" key="2">
    <source>
        <dbReference type="EMBL" id="KTB45105.1"/>
    </source>
</evidence>
<evidence type="ECO:0000313" key="3">
    <source>
        <dbReference type="Proteomes" id="UP000054988"/>
    </source>
</evidence>
<name>A0A0W0G966_MONRR</name>
<dbReference type="Proteomes" id="UP000054988">
    <property type="component" value="Unassembled WGS sequence"/>
</dbReference>
<protein>
    <submittedName>
        <fullName evidence="2">Uncharacterized protein</fullName>
    </submittedName>
</protein>
<evidence type="ECO:0000256" key="1">
    <source>
        <dbReference type="SAM" id="MobiDB-lite"/>
    </source>
</evidence>
<feature type="compositionally biased region" description="Acidic residues" evidence="1">
    <location>
        <begin position="57"/>
        <end position="67"/>
    </location>
</feature>
<gene>
    <name evidence="2" type="ORF">WG66_2322</name>
</gene>
<organism evidence="2 3">
    <name type="scientific">Moniliophthora roreri</name>
    <name type="common">Frosty pod rot fungus</name>
    <name type="synonym">Monilia roreri</name>
    <dbReference type="NCBI Taxonomy" id="221103"/>
    <lineage>
        <taxon>Eukaryota</taxon>
        <taxon>Fungi</taxon>
        <taxon>Dikarya</taxon>
        <taxon>Basidiomycota</taxon>
        <taxon>Agaricomycotina</taxon>
        <taxon>Agaricomycetes</taxon>
        <taxon>Agaricomycetidae</taxon>
        <taxon>Agaricales</taxon>
        <taxon>Marasmiineae</taxon>
        <taxon>Marasmiaceae</taxon>
        <taxon>Moniliophthora</taxon>
    </lineage>
</organism>
<accession>A0A0W0G966</accession>
<reference evidence="2 3" key="1">
    <citation type="submission" date="2015-12" db="EMBL/GenBank/DDBJ databases">
        <title>Draft genome sequence of Moniliophthora roreri, the causal agent of frosty pod rot of cacao.</title>
        <authorList>
            <person name="Aime M.C."/>
            <person name="Diaz-Valderrama J.R."/>
            <person name="Kijpornyongpan T."/>
            <person name="Phillips-Mora W."/>
        </authorList>
    </citation>
    <scope>NUCLEOTIDE SEQUENCE [LARGE SCALE GENOMIC DNA]</scope>
    <source>
        <strain evidence="2 3">MCA 2952</strain>
    </source>
</reference>
<sequence length="150" mass="16563">MPPMTYDSSTSLILNRFKGLRDALTECEHRAHASALVKKELEELHLGEPILDDDDILDLLDGNDSDTESVFRDESESDGEDGTEDAMMVDVGPISSTITTVNSVVEETKTASLPAAYQKTVKELMQNISADTQSSYKRYALPYALAHCLY</sequence>
<dbReference type="EMBL" id="LATX01000777">
    <property type="protein sequence ID" value="KTB45105.1"/>
    <property type="molecule type" value="Genomic_DNA"/>
</dbReference>
<proteinExistence type="predicted"/>